<evidence type="ECO:0000313" key="10">
    <source>
        <dbReference type="EMBL" id="QPH39309.1"/>
    </source>
</evidence>
<dbReference type="InterPro" id="IPR036942">
    <property type="entry name" value="Beta-barrel_TonB_sf"/>
</dbReference>
<dbReference type="PROSITE" id="PS52016">
    <property type="entry name" value="TONB_DEPENDENT_REC_3"/>
    <property type="match status" value="1"/>
</dbReference>
<dbReference type="InterPro" id="IPR008969">
    <property type="entry name" value="CarboxyPept-like_regulatory"/>
</dbReference>
<dbReference type="AlphaFoldDB" id="A0A7S9KYN6"/>
<evidence type="ECO:0000256" key="4">
    <source>
        <dbReference type="ARBA" id="ARBA00022692"/>
    </source>
</evidence>
<dbReference type="Pfam" id="PF13620">
    <property type="entry name" value="CarboxypepD_reg"/>
    <property type="match status" value="1"/>
</dbReference>
<sequence>MLRKITKHLFFCLLILSVTTPAWAQNSEITGIVKDETGQPLVGASVLLLNTKTNEKKGIMVNAEGKFQIKDLLAGVPYNISASFIGYTTKTIENYQLKAGEQATLFIQLSPEASSLNDVVIVGYASQRKGNITSAIASIKPDKIDKGANYDPVKMLQGRATGVNISSTSGTPGSNPSIMIRGVSSISGGDSPLYVVDGMPTDNLPNLNPNDIESMDVLKDASAAAIYGSRANSGVIIIKTKSGKAGKTVINYNSQFGWGTVSNDIVMANSAEYTKTMQAALANYNAQTGNNLSLYIPANIEEFNWVKAIARERSATAQHNINLSGGNDKTTFFTSLGYFKQEGYLKKSALEQYSLRMNLTHKINKYIKFNGNIAATYTPQSLLEETSTSLKILRTAREEQPWYSAYNSSGDYKVNGTQILRHNPVMLQNEETWTRKDYQGIGNFSVDITPFEGFKYTSSINTYAILSDEKKKLTENMVARATSAGWGAIEQRRNENLRFVINNIMSYDNNIGKLKYTALIGHEYWYRNFSNLGAYSDNYANNAFPSSSFDLITSGTNIYATGVGYSSYNLESYLGRLTLDYDGKYLLNASFRRDGSSKFSKDARYGNFPSASIAWRATKEDFFPKQDVLTDLKVRLSVGTTGSIDGIGNYASKSLVGAGNSYNGSSGLVLTQRAQHLTWEKATQYDAGIDAEFFKGRLSLTMDYFYQKTKNLLYNLPIYSTSGYTSIAANIGTLSNNGFELALNGKILQGEVKWDAGANISFVQNKLLSLYSNSDMYIVPGSGSNLFGGSLHALINGKSISSYYLYNMLGLYQNDADVPAPLFAKGVRAGDVQYEDINGDGDISDIDRKYVGKTVPDFYGGFNTTVSYKGFDLGIFGQFSYGGKVIASWQGINGVEGTDNPAMSPSRVYIDEARTTRAEQYFNVSQYYANNYWHGPGTSNTVPRPVRAGVFTGYRNGYNSLASTRYLQDGSYLKFKTITLGYSLSEKLIERTKFISSLRVYATVDNLLTFTNYSGYDPEASFAGSPGDPNYGVDFGLQPTLRTFSLGVNIKF</sequence>
<dbReference type="Gene3D" id="2.170.130.10">
    <property type="entry name" value="TonB-dependent receptor, plug domain"/>
    <property type="match status" value="1"/>
</dbReference>
<dbReference type="GO" id="GO:0009279">
    <property type="term" value="C:cell outer membrane"/>
    <property type="evidence" value="ECO:0007669"/>
    <property type="project" value="UniProtKB-SubCell"/>
</dbReference>
<dbReference type="KEGG" id="pex:IZT61_20060"/>
<keyword evidence="11" id="KW-1185">Reference proteome</keyword>
<evidence type="ECO:0000256" key="7">
    <source>
        <dbReference type="PROSITE-ProRule" id="PRU01360"/>
    </source>
</evidence>
<dbReference type="InterPro" id="IPR037066">
    <property type="entry name" value="Plug_dom_sf"/>
</dbReference>
<keyword evidence="6 7" id="KW-0998">Cell outer membrane</keyword>
<dbReference type="Gene3D" id="2.60.40.1120">
    <property type="entry name" value="Carboxypeptidase-like, regulatory domain"/>
    <property type="match status" value="1"/>
</dbReference>
<keyword evidence="2 7" id="KW-0813">Transport</keyword>
<evidence type="ECO:0000256" key="1">
    <source>
        <dbReference type="ARBA" id="ARBA00004571"/>
    </source>
</evidence>
<keyword evidence="3 7" id="KW-1134">Transmembrane beta strand</keyword>
<dbReference type="InterPro" id="IPR039426">
    <property type="entry name" value="TonB-dep_rcpt-like"/>
</dbReference>
<keyword evidence="4 7" id="KW-0812">Transmembrane</keyword>
<evidence type="ECO:0000256" key="3">
    <source>
        <dbReference type="ARBA" id="ARBA00022452"/>
    </source>
</evidence>
<comment type="similarity">
    <text evidence="7">Belongs to the TonB-dependent receptor family.</text>
</comment>
<dbReference type="SUPFAM" id="SSF56935">
    <property type="entry name" value="Porins"/>
    <property type="match status" value="1"/>
</dbReference>
<dbReference type="SUPFAM" id="SSF49464">
    <property type="entry name" value="Carboxypeptidase regulatory domain-like"/>
    <property type="match status" value="1"/>
</dbReference>
<gene>
    <name evidence="10" type="ORF">IZT61_20060</name>
</gene>
<feature type="signal peptide" evidence="8">
    <location>
        <begin position="1"/>
        <end position="24"/>
    </location>
</feature>
<dbReference type="InterPro" id="IPR023996">
    <property type="entry name" value="TonB-dep_OMP_SusC/RagA"/>
</dbReference>
<evidence type="ECO:0000256" key="5">
    <source>
        <dbReference type="ARBA" id="ARBA00023136"/>
    </source>
</evidence>
<dbReference type="NCBIfam" id="TIGR04057">
    <property type="entry name" value="SusC_RagA_signa"/>
    <property type="match status" value="1"/>
</dbReference>
<proteinExistence type="inferred from homology"/>
<reference evidence="10 11" key="1">
    <citation type="submission" date="2020-11" db="EMBL/GenBank/DDBJ databases">
        <title>Pedobacter endophytica, an endophytic bacteria isolated form Carex pumila.</title>
        <authorList>
            <person name="Peng Y."/>
            <person name="Jiang L."/>
            <person name="Lee J."/>
        </authorList>
    </citation>
    <scope>NUCLEOTIDE SEQUENCE [LARGE SCALE GENOMIC DNA]</scope>
    <source>
        <strain evidence="10 11">JBR3-12</strain>
    </source>
</reference>
<evidence type="ECO:0000256" key="2">
    <source>
        <dbReference type="ARBA" id="ARBA00022448"/>
    </source>
</evidence>
<keyword evidence="8" id="KW-0732">Signal</keyword>
<dbReference type="InterPro" id="IPR012910">
    <property type="entry name" value="Plug_dom"/>
</dbReference>
<comment type="subcellular location">
    <subcellularLocation>
        <location evidence="1 7">Cell outer membrane</location>
        <topology evidence="1 7">Multi-pass membrane protein</topology>
    </subcellularLocation>
</comment>
<dbReference type="InterPro" id="IPR023997">
    <property type="entry name" value="TonB-dep_OMP_SusC/RagA_CS"/>
</dbReference>
<organism evidence="10 11">
    <name type="scientific">Pedobacter endophyticus</name>
    <dbReference type="NCBI Taxonomy" id="2789740"/>
    <lineage>
        <taxon>Bacteria</taxon>
        <taxon>Pseudomonadati</taxon>
        <taxon>Bacteroidota</taxon>
        <taxon>Sphingobacteriia</taxon>
        <taxon>Sphingobacteriales</taxon>
        <taxon>Sphingobacteriaceae</taxon>
        <taxon>Pedobacter</taxon>
    </lineage>
</organism>
<evidence type="ECO:0000259" key="9">
    <source>
        <dbReference type="Pfam" id="PF07715"/>
    </source>
</evidence>
<dbReference type="Proteomes" id="UP000594759">
    <property type="component" value="Chromosome"/>
</dbReference>
<evidence type="ECO:0000313" key="11">
    <source>
        <dbReference type="Proteomes" id="UP000594759"/>
    </source>
</evidence>
<protein>
    <submittedName>
        <fullName evidence="10">TonB-dependent receptor</fullName>
    </submittedName>
</protein>
<evidence type="ECO:0000256" key="8">
    <source>
        <dbReference type="SAM" id="SignalP"/>
    </source>
</evidence>
<dbReference type="EMBL" id="CP064939">
    <property type="protein sequence ID" value="QPH39309.1"/>
    <property type="molecule type" value="Genomic_DNA"/>
</dbReference>
<feature type="chain" id="PRO_5032602315" evidence="8">
    <location>
        <begin position="25"/>
        <end position="1052"/>
    </location>
</feature>
<name>A0A7S9KYN6_9SPHI</name>
<dbReference type="Pfam" id="PF07715">
    <property type="entry name" value="Plug"/>
    <property type="match status" value="1"/>
</dbReference>
<keyword evidence="10" id="KW-0675">Receptor</keyword>
<keyword evidence="5 7" id="KW-0472">Membrane</keyword>
<dbReference type="Gene3D" id="2.40.170.20">
    <property type="entry name" value="TonB-dependent receptor, beta-barrel domain"/>
    <property type="match status" value="1"/>
</dbReference>
<feature type="domain" description="TonB-dependent receptor plug" evidence="9">
    <location>
        <begin position="131"/>
        <end position="235"/>
    </location>
</feature>
<accession>A0A7S9KYN6</accession>
<evidence type="ECO:0000256" key="6">
    <source>
        <dbReference type="ARBA" id="ARBA00023237"/>
    </source>
</evidence>
<dbReference type="NCBIfam" id="TIGR04056">
    <property type="entry name" value="OMP_RagA_SusC"/>
    <property type="match status" value="1"/>
</dbReference>
<dbReference type="RefSeq" id="WP_196098776.1">
    <property type="nucleotide sequence ID" value="NZ_CP064939.1"/>
</dbReference>